<evidence type="ECO:0000256" key="4">
    <source>
        <dbReference type="ARBA" id="ARBA00023134"/>
    </source>
</evidence>
<dbReference type="InParanoid" id="A0A259TZS2"/>
<comment type="similarity">
    <text evidence="1">Belongs to the SIMIBI class G3E GTPase family. ArgK/MeaB subfamily.</text>
</comment>
<protein>
    <recommendedName>
        <fullName evidence="8">AAA+ ATPase domain-containing protein</fullName>
    </recommendedName>
</protein>
<dbReference type="Pfam" id="PF03308">
    <property type="entry name" value="MeaB"/>
    <property type="match status" value="1"/>
</dbReference>
<dbReference type="EMBL" id="MQWB01000001">
    <property type="protein sequence ID" value="OZC03097.1"/>
    <property type="molecule type" value="Genomic_DNA"/>
</dbReference>
<keyword evidence="4" id="KW-0342">GTP-binding</keyword>
<dbReference type="OrthoDB" id="9778292at2"/>
<evidence type="ECO:0000256" key="2">
    <source>
        <dbReference type="ARBA" id="ARBA00022741"/>
    </source>
</evidence>
<evidence type="ECO:0000256" key="1">
    <source>
        <dbReference type="ARBA" id="ARBA00009625"/>
    </source>
</evidence>
<keyword evidence="2" id="KW-0547">Nucleotide-binding</keyword>
<dbReference type="GO" id="GO:0005525">
    <property type="term" value="F:GTP binding"/>
    <property type="evidence" value="ECO:0007669"/>
    <property type="project" value="UniProtKB-KW"/>
</dbReference>
<keyword evidence="7" id="KW-1185">Reference proteome</keyword>
<dbReference type="NCBIfam" id="TIGR00750">
    <property type="entry name" value="lao"/>
    <property type="match status" value="1"/>
</dbReference>
<reference evidence="6 7" key="1">
    <citation type="submission" date="2016-11" db="EMBL/GenBank/DDBJ databases">
        <title>Study of marine rhodopsin-containing bacteria.</title>
        <authorList>
            <person name="Yoshizawa S."/>
            <person name="Kumagai Y."/>
            <person name="Kogure K."/>
        </authorList>
    </citation>
    <scope>NUCLEOTIDE SEQUENCE [LARGE SCALE GENOMIC DNA]</scope>
    <source>
        <strain evidence="6 7">SG-29</strain>
    </source>
</reference>
<dbReference type="AlphaFoldDB" id="A0A259TZS2"/>
<dbReference type="Gene3D" id="3.40.50.300">
    <property type="entry name" value="P-loop containing nucleotide triphosphate hydrolases"/>
    <property type="match status" value="1"/>
</dbReference>
<dbReference type="GO" id="GO:0003924">
    <property type="term" value="F:GTPase activity"/>
    <property type="evidence" value="ECO:0007669"/>
    <property type="project" value="InterPro"/>
</dbReference>
<dbReference type="RefSeq" id="WP_094548063.1">
    <property type="nucleotide sequence ID" value="NZ_MQWB01000001.1"/>
</dbReference>
<keyword evidence="3" id="KW-0378">Hydrolase</keyword>
<evidence type="ECO:0000256" key="5">
    <source>
        <dbReference type="ARBA" id="ARBA00023186"/>
    </source>
</evidence>
<gene>
    <name evidence="6" type="ORF">BSZ36_09000</name>
</gene>
<dbReference type="PANTHER" id="PTHR43087:SF1">
    <property type="entry name" value="LAO_AO TRANSPORT SYSTEM ATPASE"/>
    <property type="match status" value="1"/>
</dbReference>
<dbReference type="Proteomes" id="UP000216446">
    <property type="component" value="Unassembled WGS sequence"/>
</dbReference>
<sequence>MPDSALDLASGVRSRQRRTIARALTAVENALPGAADLVDALYPDTGRAWRIGITGPPGAGKSTLTDRLVSALRARGQTVAVVAVDPSSPFTGGALLGDRVRLADRVEDDGVFVRSLAARGALGGLAEAAEAACDVFDAAGFDVVLLETVGVGQGEIDVADTADTTLVVLVPESGDAVQAMKAGLMEVADVFCVNKADHPEAGAMVRALRQMMHLRAPAAQAVGASGENPTVVKTSALNGENIDGLMGALDAHRSRLESEWDALREERLRRRVRRLVEGLWRETFWSGERRQRLAAAVHEMDSAARAPHALAARVLDIQP</sequence>
<dbReference type="SUPFAM" id="SSF52540">
    <property type="entry name" value="P-loop containing nucleoside triphosphate hydrolases"/>
    <property type="match status" value="1"/>
</dbReference>
<evidence type="ECO:0008006" key="8">
    <source>
        <dbReference type="Google" id="ProtNLM"/>
    </source>
</evidence>
<dbReference type="InterPro" id="IPR052040">
    <property type="entry name" value="GTPase/Isobutyryl-CoA_mutase"/>
</dbReference>
<dbReference type="InterPro" id="IPR027417">
    <property type="entry name" value="P-loop_NTPase"/>
</dbReference>
<evidence type="ECO:0000256" key="3">
    <source>
        <dbReference type="ARBA" id="ARBA00022801"/>
    </source>
</evidence>
<accession>A0A259TZS2</accession>
<dbReference type="InterPro" id="IPR005129">
    <property type="entry name" value="GTPase_ArgK"/>
</dbReference>
<proteinExistence type="inferred from homology"/>
<evidence type="ECO:0000313" key="6">
    <source>
        <dbReference type="EMBL" id="OZC03097.1"/>
    </source>
</evidence>
<name>A0A259TZS2_9BACT</name>
<comment type="caution">
    <text evidence="6">The sequence shown here is derived from an EMBL/GenBank/DDBJ whole genome shotgun (WGS) entry which is preliminary data.</text>
</comment>
<dbReference type="FunCoup" id="A0A259TZS2">
    <property type="interactions" value="345"/>
</dbReference>
<organism evidence="6 7">
    <name type="scientific">Rubricoccus marinus</name>
    <dbReference type="NCBI Taxonomy" id="716817"/>
    <lineage>
        <taxon>Bacteria</taxon>
        <taxon>Pseudomonadati</taxon>
        <taxon>Rhodothermota</taxon>
        <taxon>Rhodothermia</taxon>
        <taxon>Rhodothermales</taxon>
        <taxon>Rubricoccaceae</taxon>
        <taxon>Rubricoccus</taxon>
    </lineage>
</organism>
<keyword evidence="5" id="KW-0143">Chaperone</keyword>
<evidence type="ECO:0000313" key="7">
    <source>
        <dbReference type="Proteomes" id="UP000216446"/>
    </source>
</evidence>
<dbReference type="PANTHER" id="PTHR43087">
    <property type="entry name" value="LYSINE/ARGININE/ORNITHINE TRANSPORT SYSTEM KINASE"/>
    <property type="match status" value="1"/>
</dbReference>